<dbReference type="EMBL" id="JABAEW010000014">
    <property type="protein sequence ID" value="NMD86744.1"/>
    <property type="molecule type" value="Genomic_DNA"/>
</dbReference>
<keyword evidence="1" id="KW-1133">Transmembrane helix</keyword>
<accession>A0A848ASN0</accession>
<keyword evidence="1" id="KW-0812">Transmembrane</keyword>
<gene>
    <name evidence="2" type="ORF">HF882_09125</name>
</gene>
<protein>
    <submittedName>
        <fullName evidence="2">Uncharacterized protein</fullName>
    </submittedName>
</protein>
<feature type="transmembrane region" description="Helical" evidence="1">
    <location>
        <begin position="37"/>
        <end position="55"/>
    </location>
</feature>
<dbReference type="Pfam" id="PF16083">
    <property type="entry name" value="Phage_holin_3_3"/>
    <property type="match status" value="1"/>
</dbReference>
<feature type="transmembrane region" description="Helical" evidence="1">
    <location>
        <begin position="102"/>
        <end position="125"/>
    </location>
</feature>
<comment type="caution">
    <text evidence="2">The sequence shown here is derived from an EMBL/GenBank/DDBJ whole genome shotgun (WGS) entry which is preliminary data.</text>
</comment>
<evidence type="ECO:0000313" key="3">
    <source>
        <dbReference type="Proteomes" id="UP000576225"/>
    </source>
</evidence>
<dbReference type="AlphaFoldDB" id="A0A848ASN0"/>
<feature type="transmembrane region" description="Helical" evidence="1">
    <location>
        <begin position="6"/>
        <end position="25"/>
    </location>
</feature>
<dbReference type="InterPro" id="IPR032126">
    <property type="entry name" value="LydA_holin"/>
</dbReference>
<dbReference type="RefSeq" id="WP_168962375.1">
    <property type="nucleotide sequence ID" value="NZ_JABAEW010000014.1"/>
</dbReference>
<keyword evidence="1" id="KW-0472">Membrane</keyword>
<reference evidence="2 3" key="1">
    <citation type="submission" date="2020-04" db="EMBL/GenBank/DDBJ databases">
        <authorList>
            <person name="Hitch T.C.A."/>
            <person name="Wylensek D."/>
            <person name="Clavel T."/>
        </authorList>
    </citation>
    <scope>NUCLEOTIDE SEQUENCE [LARGE SCALE GENOMIC DNA]</scope>
    <source>
        <strain evidence="2 3">COR2-253-APC-1A</strain>
    </source>
</reference>
<feature type="transmembrane region" description="Helical" evidence="1">
    <location>
        <begin position="67"/>
        <end position="90"/>
    </location>
</feature>
<proteinExistence type="predicted"/>
<name>A0A848ASN0_9BACT</name>
<organism evidence="2 3">
    <name type="scientific">Victivallis vadensis</name>
    <dbReference type="NCBI Taxonomy" id="172901"/>
    <lineage>
        <taxon>Bacteria</taxon>
        <taxon>Pseudomonadati</taxon>
        <taxon>Lentisphaerota</taxon>
        <taxon>Lentisphaeria</taxon>
        <taxon>Victivallales</taxon>
        <taxon>Victivallaceae</taxon>
        <taxon>Victivallis</taxon>
    </lineage>
</organism>
<sequence length="161" mass="17720">MKTLLKDLFTVIALAGFGGFIRTLVGKQHGEPYNIKLGITEILIAIFAGLLVHWICQEYVISDNLRTAAIALAGYSARGIMAILDTAIIQRCKGLARFFGKLPLLLAVAALLILTPGCICTDTPAEEQQWWEYHESWGADGHGNWPWHGILILYAVAPFLN</sequence>
<evidence type="ECO:0000313" key="2">
    <source>
        <dbReference type="EMBL" id="NMD86744.1"/>
    </source>
</evidence>
<dbReference type="Proteomes" id="UP000576225">
    <property type="component" value="Unassembled WGS sequence"/>
</dbReference>
<evidence type="ECO:0000256" key="1">
    <source>
        <dbReference type="SAM" id="Phobius"/>
    </source>
</evidence>